<keyword evidence="3" id="KW-0012">Acyltransferase</keyword>
<keyword evidence="3" id="KW-0963">Cytoplasm</keyword>
<evidence type="ECO:0000256" key="3">
    <source>
        <dbReference type="HAMAP-Rule" id="MF_00296"/>
    </source>
</evidence>
<dbReference type="STRING" id="1524254.PHACT_14565"/>
<evidence type="ECO:0000313" key="7">
    <source>
        <dbReference type="Proteomes" id="UP000175669"/>
    </source>
</evidence>
<dbReference type="Proteomes" id="UP000175669">
    <property type="component" value="Unassembled WGS sequence"/>
</dbReference>
<dbReference type="PIRSF" id="PIRSF000443">
    <property type="entry name" value="Homoser_Ac_trans"/>
    <property type="match status" value="1"/>
</dbReference>
<evidence type="ECO:0000259" key="5">
    <source>
        <dbReference type="Pfam" id="PF00561"/>
    </source>
</evidence>
<dbReference type="PANTHER" id="PTHR32268">
    <property type="entry name" value="HOMOSERINE O-ACETYLTRANSFERASE"/>
    <property type="match status" value="1"/>
</dbReference>
<sequence>MLLAFMLGTGTSAVMAQAPNDLVEKQIFTTHDFATYNGQQIAEVNVGWEAYGELNAAKDNVILITHFFSGNSHAAGRYTAGDALPGYWDAIIGPGKAIDTNLYYVVSSDTLVNQEPYNPRVTTTGPATINPATGKPYALDFPVVTIRDFVNVQKALLDSLGIEKLHAVVGASMGSLQALDWAAAYPDFVERVISVIGAGAVDPWTIATLQQWANPIIADPNWNEGNYYDADAPTEGLRQALGMVTLQAMHPQMFNQLYANSSARETAPLHNIRENFSVVNQLNAAAAARTANADANHLLYLVRANQLFMAGFAEDLETGLRPVTARTLFLPASNDLLLQPYLAQEAYNTLRELGKDTYYEEIEGPWGHLDGVYMLEQKAALIRDFLATTGQ</sequence>
<keyword evidence="1 3" id="KW-0028">Amino-acid biosynthesis</keyword>
<dbReference type="InterPro" id="IPR029058">
    <property type="entry name" value="AB_hydrolase_fold"/>
</dbReference>
<comment type="caution">
    <text evidence="3">Lacks conserved residue(s) required for the propagation of feature annotation.</text>
</comment>
<dbReference type="Gene3D" id="1.10.1740.110">
    <property type="match status" value="1"/>
</dbReference>
<evidence type="ECO:0000256" key="2">
    <source>
        <dbReference type="ARBA" id="ARBA00022679"/>
    </source>
</evidence>
<comment type="similarity">
    <text evidence="3">Belongs to the AB hydrolase superfamily. MetX family.</text>
</comment>
<comment type="subcellular location">
    <subcellularLocation>
        <location evidence="3">Cytoplasm</location>
    </subcellularLocation>
</comment>
<reference evidence="7" key="1">
    <citation type="submission" date="2016-07" db="EMBL/GenBank/DDBJ databases">
        <authorList>
            <person name="Florea S."/>
            <person name="Webb J.S."/>
            <person name="Jaromczyk J."/>
            <person name="Schardl C.L."/>
        </authorList>
    </citation>
    <scope>NUCLEOTIDE SEQUENCE [LARGE SCALE GENOMIC DNA]</scope>
    <source>
        <strain evidence="7">KCTC 42131</strain>
    </source>
</reference>
<gene>
    <name evidence="6" type="ORF">PHACT_14565</name>
</gene>
<feature type="active site" evidence="3 4">
    <location>
        <position position="335"/>
    </location>
</feature>
<dbReference type="Pfam" id="PF00561">
    <property type="entry name" value="Abhydrolase_1"/>
    <property type="match status" value="1"/>
</dbReference>
<dbReference type="GO" id="GO:0009086">
    <property type="term" value="P:methionine biosynthetic process"/>
    <property type="evidence" value="ECO:0007669"/>
    <property type="project" value="TreeGrafter"/>
</dbReference>
<dbReference type="InterPro" id="IPR000073">
    <property type="entry name" value="AB_hydrolase_1"/>
</dbReference>
<feature type="active site" description="Nucleophile" evidence="4">
    <location>
        <position position="172"/>
    </location>
</feature>
<dbReference type="ESTHER" id="9gamm-a0a1e8cg06">
    <property type="family name" value="Homoserine_transacetylase"/>
</dbReference>
<name>A0A1E8CG06_9GAMM</name>
<accession>A0A1E8CG06</accession>
<feature type="active site" evidence="4">
    <location>
        <position position="368"/>
    </location>
</feature>
<organism evidence="6 7">
    <name type="scientific">Pseudohongiella acticola</name>
    <dbReference type="NCBI Taxonomy" id="1524254"/>
    <lineage>
        <taxon>Bacteria</taxon>
        <taxon>Pseudomonadati</taxon>
        <taxon>Pseudomonadota</taxon>
        <taxon>Gammaproteobacteria</taxon>
        <taxon>Pseudomonadales</taxon>
        <taxon>Pseudohongiellaceae</taxon>
        <taxon>Pseudohongiella</taxon>
    </lineage>
</organism>
<evidence type="ECO:0000256" key="4">
    <source>
        <dbReference type="PIRSR" id="PIRSR000443-1"/>
    </source>
</evidence>
<dbReference type="NCBIfam" id="NF005262">
    <property type="entry name" value="PRK06765.1"/>
    <property type="match status" value="1"/>
</dbReference>
<keyword evidence="7" id="KW-1185">Reference proteome</keyword>
<dbReference type="GO" id="GO:0005737">
    <property type="term" value="C:cytoplasm"/>
    <property type="evidence" value="ECO:0007669"/>
    <property type="project" value="UniProtKB-SubCell"/>
</dbReference>
<evidence type="ECO:0000313" key="6">
    <source>
        <dbReference type="EMBL" id="OFE11286.1"/>
    </source>
</evidence>
<protein>
    <recommendedName>
        <fullName evidence="3">Probable acyltransferase</fullName>
        <ecNumber evidence="3">2.3.1.-</ecNumber>
    </recommendedName>
</protein>
<dbReference type="EC" id="2.3.1.-" evidence="3"/>
<dbReference type="EMBL" id="MASR01000003">
    <property type="protein sequence ID" value="OFE11286.1"/>
    <property type="molecule type" value="Genomic_DNA"/>
</dbReference>
<dbReference type="InterPro" id="IPR008220">
    <property type="entry name" value="HAT_MetX-like"/>
</dbReference>
<comment type="caution">
    <text evidence="6">The sequence shown here is derived from an EMBL/GenBank/DDBJ whole genome shotgun (WGS) entry which is preliminary data.</text>
</comment>
<feature type="domain" description="AB hydrolase-1" evidence="5">
    <location>
        <begin position="140"/>
        <end position="369"/>
    </location>
</feature>
<comment type="subunit">
    <text evidence="3">Homodimer.</text>
</comment>
<dbReference type="GO" id="GO:0004414">
    <property type="term" value="F:homoserine O-acetyltransferase activity"/>
    <property type="evidence" value="ECO:0007669"/>
    <property type="project" value="TreeGrafter"/>
</dbReference>
<dbReference type="AlphaFoldDB" id="A0A1E8CG06"/>
<proteinExistence type="inferred from homology"/>
<dbReference type="HAMAP" id="MF_00296">
    <property type="entry name" value="MetX_acyltransf"/>
    <property type="match status" value="1"/>
</dbReference>
<dbReference type="Gene3D" id="3.40.50.1820">
    <property type="entry name" value="alpha/beta hydrolase"/>
    <property type="match status" value="1"/>
</dbReference>
<dbReference type="SUPFAM" id="SSF53474">
    <property type="entry name" value="alpha/beta-Hydrolases"/>
    <property type="match status" value="1"/>
</dbReference>
<keyword evidence="2 3" id="KW-0808">Transferase</keyword>
<evidence type="ECO:0000256" key="1">
    <source>
        <dbReference type="ARBA" id="ARBA00022605"/>
    </source>
</evidence>
<dbReference type="PANTHER" id="PTHR32268:SF11">
    <property type="entry name" value="HOMOSERINE O-ACETYLTRANSFERASE"/>
    <property type="match status" value="1"/>
</dbReference>
<dbReference type="GO" id="GO:0009092">
    <property type="term" value="P:homoserine metabolic process"/>
    <property type="evidence" value="ECO:0007669"/>
    <property type="project" value="TreeGrafter"/>
</dbReference>